<evidence type="ECO:0000256" key="6">
    <source>
        <dbReference type="HAMAP-Rule" id="MF_00076"/>
    </source>
</evidence>
<evidence type="ECO:0000313" key="9">
    <source>
        <dbReference type="EMBL" id="HHN52030.1"/>
    </source>
</evidence>
<comment type="pathway">
    <text evidence="1 6">Amino-acid biosynthesis; L-histidine biosynthesis; L-histidine from 5-phospho-alpha-D-ribose 1-diphosphate: step 6/9.</text>
</comment>
<protein>
    <recommendedName>
        <fullName evidence="2 6">Imidazoleglycerol-phosphate dehydratase</fullName>
        <shortName evidence="6">IGPD</shortName>
        <ecNumber evidence="6">4.2.1.19</ecNumber>
    </recommendedName>
</protein>
<dbReference type="PANTHER" id="PTHR23133">
    <property type="entry name" value="IMIDAZOLEGLYCEROL-PHOSPHATE DEHYDRATASE HIS7"/>
    <property type="match status" value="1"/>
</dbReference>
<dbReference type="InterPro" id="IPR020565">
    <property type="entry name" value="ImidazoleglycerP_deHydtase_CS"/>
</dbReference>
<dbReference type="EC" id="4.2.1.19" evidence="6"/>
<dbReference type="InterPro" id="IPR020568">
    <property type="entry name" value="Ribosomal_Su5_D2-typ_SF"/>
</dbReference>
<comment type="caution">
    <text evidence="8">The sequence shown here is derived from an EMBL/GenBank/DDBJ whole genome shotgun (WGS) entry which is preliminary data.</text>
</comment>
<dbReference type="Gene3D" id="3.30.230.40">
    <property type="entry name" value="Imidazole glycerol phosphate dehydratase, domain 1"/>
    <property type="match status" value="2"/>
</dbReference>
<dbReference type="PROSITE" id="PS00955">
    <property type="entry name" value="IGP_DEHYDRATASE_2"/>
    <property type="match status" value="1"/>
</dbReference>
<dbReference type="EMBL" id="DTAD01000017">
    <property type="protein sequence ID" value="HGN89800.1"/>
    <property type="molecule type" value="Genomic_DNA"/>
</dbReference>
<comment type="similarity">
    <text evidence="6">Belongs to the imidazoleglycerol-phosphate dehydratase family.</text>
</comment>
<proteinExistence type="inferred from homology"/>
<dbReference type="InterPro" id="IPR038494">
    <property type="entry name" value="IGPD_sf"/>
</dbReference>
<dbReference type="GO" id="GO:0005737">
    <property type="term" value="C:cytoplasm"/>
    <property type="evidence" value="ECO:0007669"/>
    <property type="project" value="UniProtKB-SubCell"/>
</dbReference>
<dbReference type="HAMAP" id="MF_00076">
    <property type="entry name" value="HisB"/>
    <property type="match status" value="1"/>
</dbReference>
<sequence>MTRAGKAFRETRETRISAEVALDGTGVCRASTGYKFLDHMITTLAKHSLIDITVHAEGDMRHHVVEDTAIVLGQAFDKALGDRIGIKRFGYAIVPMDEALALAAVDLVKRPKPVIKLKTVLDIVEDIPVSEITHFLESFTTSMNATIHIRVLSGMDDHHKVEAAFKALAQAIKQAIEHEPRIRDAPTTKGTM</sequence>
<dbReference type="CDD" id="cd07914">
    <property type="entry name" value="IGPD"/>
    <property type="match status" value="1"/>
</dbReference>
<dbReference type="GO" id="GO:0000105">
    <property type="term" value="P:L-histidine biosynthetic process"/>
    <property type="evidence" value="ECO:0007669"/>
    <property type="project" value="UniProtKB-UniRule"/>
</dbReference>
<keyword evidence="4 6" id="KW-0368">Histidine biosynthesis</keyword>
<organism evidence="8">
    <name type="scientific">Caldiarchaeum subterraneum</name>
    <dbReference type="NCBI Taxonomy" id="311458"/>
    <lineage>
        <taxon>Archaea</taxon>
        <taxon>Nitrososphaerota</taxon>
        <taxon>Candidatus Caldarchaeales</taxon>
        <taxon>Candidatus Caldarchaeaceae</taxon>
        <taxon>Candidatus Caldarchaeum</taxon>
    </lineage>
</organism>
<dbReference type="UniPathway" id="UPA00031">
    <property type="reaction ID" value="UER00011"/>
</dbReference>
<evidence type="ECO:0000313" key="8">
    <source>
        <dbReference type="EMBL" id="HGN89800.1"/>
    </source>
</evidence>
<comment type="catalytic activity">
    <reaction evidence="6">
        <text>D-erythro-1-(imidazol-4-yl)glycerol 3-phosphate = 3-(imidazol-4-yl)-2-oxopropyl phosphate + H2O</text>
        <dbReference type="Rhea" id="RHEA:11040"/>
        <dbReference type="ChEBI" id="CHEBI:15377"/>
        <dbReference type="ChEBI" id="CHEBI:57766"/>
        <dbReference type="ChEBI" id="CHEBI:58278"/>
        <dbReference type="EC" id="4.2.1.19"/>
    </reaction>
</comment>
<keyword evidence="3 6" id="KW-0028">Amino-acid biosynthesis</keyword>
<dbReference type="Pfam" id="PF00475">
    <property type="entry name" value="IGPD"/>
    <property type="match status" value="1"/>
</dbReference>
<evidence type="ECO:0000256" key="1">
    <source>
        <dbReference type="ARBA" id="ARBA00005047"/>
    </source>
</evidence>
<reference evidence="8" key="1">
    <citation type="journal article" date="2020" name="mSystems">
        <title>Genome- and Community-Level Interaction Insights into Carbon Utilization and Element Cycling Functions of Hydrothermarchaeota in Hydrothermal Sediment.</title>
        <authorList>
            <person name="Zhou Z."/>
            <person name="Liu Y."/>
            <person name="Xu W."/>
            <person name="Pan J."/>
            <person name="Luo Z.H."/>
            <person name="Li M."/>
        </authorList>
    </citation>
    <scope>NUCLEOTIDE SEQUENCE [LARGE SCALE GENOMIC DNA]</scope>
    <source>
        <strain evidence="9">SpSt-1073</strain>
        <strain evidence="8">SpSt-613</strain>
        <strain evidence="7">SpSt-669</strain>
    </source>
</reference>
<evidence type="ECO:0000313" key="7">
    <source>
        <dbReference type="EMBL" id="HGL40269.1"/>
    </source>
</evidence>
<evidence type="ECO:0000256" key="2">
    <source>
        <dbReference type="ARBA" id="ARBA00016664"/>
    </source>
</evidence>
<gene>
    <name evidence="6 8" type="primary">hisB</name>
    <name evidence="9" type="ORF">ENM30_01820</name>
    <name evidence="8" type="ORF">ENT82_01545</name>
    <name evidence="7" type="ORF">ENU43_01170</name>
</gene>
<dbReference type="FunFam" id="3.30.230.40:FF:000003">
    <property type="entry name" value="Imidazoleglycerol-phosphate dehydratase HisB"/>
    <property type="match status" value="1"/>
</dbReference>
<dbReference type="FunFam" id="3.30.230.40:FF:000001">
    <property type="entry name" value="Imidazoleglycerol-phosphate dehydratase HisB"/>
    <property type="match status" value="1"/>
</dbReference>
<evidence type="ECO:0000256" key="3">
    <source>
        <dbReference type="ARBA" id="ARBA00022605"/>
    </source>
</evidence>
<dbReference type="EMBL" id="DTCM01000014">
    <property type="protein sequence ID" value="HGL40269.1"/>
    <property type="molecule type" value="Genomic_DNA"/>
</dbReference>
<name>A0A7C4E0H8_CALS0</name>
<keyword evidence="5 6" id="KW-0456">Lyase</keyword>
<dbReference type="SUPFAM" id="SSF54211">
    <property type="entry name" value="Ribosomal protein S5 domain 2-like"/>
    <property type="match status" value="2"/>
</dbReference>
<dbReference type="GO" id="GO:0004424">
    <property type="term" value="F:imidazoleglycerol-phosphate dehydratase activity"/>
    <property type="evidence" value="ECO:0007669"/>
    <property type="project" value="UniProtKB-UniRule"/>
</dbReference>
<keyword evidence="6" id="KW-0963">Cytoplasm</keyword>
<evidence type="ECO:0000256" key="5">
    <source>
        <dbReference type="ARBA" id="ARBA00023239"/>
    </source>
</evidence>
<dbReference type="PANTHER" id="PTHR23133:SF2">
    <property type="entry name" value="IMIDAZOLEGLYCEROL-PHOSPHATE DEHYDRATASE"/>
    <property type="match status" value="1"/>
</dbReference>
<accession>A0A7C4E0H8</accession>
<dbReference type="EMBL" id="DRXG01000034">
    <property type="protein sequence ID" value="HHN52030.1"/>
    <property type="molecule type" value="Genomic_DNA"/>
</dbReference>
<dbReference type="AlphaFoldDB" id="A0A7C4E0H8"/>
<comment type="subcellular location">
    <subcellularLocation>
        <location evidence="6">Cytoplasm</location>
    </subcellularLocation>
</comment>
<dbReference type="InterPro" id="IPR000807">
    <property type="entry name" value="ImidazoleglycerolP_deHydtase"/>
</dbReference>
<evidence type="ECO:0000256" key="4">
    <source>
        <dbReference type="ARBA" id="ARBA00023102"/>
    </source>
</evidence>
<dbReference type="NCBIfam" id="NF002114">
    <property type="entry name" value="PRK00951.2-4"/>
    <property type="match status" value="1"/>
</dbReference>